<keyword evidence="2" id="KW-1003">Cell membrane</keyword>
<feature type="region of interest" description="Disordered" evidence="11">
    <location>
        <begin position="229"/>
        <end position="256"/>
    </location>
</feature>
<evidence type="ECO:0000256" key="7">
    <source>
        <dbReference type="ARBA" id="ARBA00023157"/>
    </source>
</evidence>
<keyword evidence="8" id="KW-0675">Receptor</keyword>
<dbReference type="InterPro" id="IPR003599">
    <property type="entry name" value="Ig_sub"/>
</dbReference>
<keyword evidence="10" id="KW-0393">Immunoglobulin domain</keyword>
<comment type="subcellular location">
    <subcellularLocation>
        <location evidence="1">Cell membrane</location>
        <topology evidence="1">Single-pass type I membrane protein</topology>
    </subcellularLocation>
</comment>
<feature type="chain" id="PRO_5035815892" evidence="13">
    <location>
        <begin position="18"/>
        <end position="339"/>
    </location>
</feature>
<evidence type="ECO:0000256" key="9">
    <source>
        <dbReference type="ARBA" id="ARBA00023180"/>
    </source>
</evidence>
<proteinExistence type="predicted"/>
<name>A0A8T2MD65_ASTMX</name>
<keyword evidence="9" id="KW-0325">Glycoprotein</keyword>
<dbReference type="GO" id="GO:0006955">
    <property type="term" value="P:immune response"/>
    <property type="evidence" value="ECO:0007669"/>
    <property type="project" value="TreeGrafter"/>
</dbReference>
<dbReference type="GO" id="GO:0031295">
    <property type="term" value="P:T cell costimulation"/>
    <property type="evidence" value="ECO:0007669"/>
    <property type="project" value="TreeGrafter"/>
</dbReference>
<dbReference type="Gene3D" id="2.60.40.10">
    <property type="entry name" value="Immunoglobulins"/>
    <property type="match status" value="2"/>
</dbReference>
<dbReference type="Pfam" id="PF07686">
    <property type="entry name" value="V-set"/>
    <property type="match status" value="2"/>
</dbReference>
<dbReference type="InterPro" id="IPR013783">
    <property type="entry name" value="Ig-like_fold"/>
</dbReference>
<organism evidence="15 16">
    <name type="scientific">Astyanax mexicanus</name>
    <name type="common">Blind cave fish</name>
    <name type="synonym">Astyanax fasciatus mexicanus</name>
    <dbReference type="NCBI Taxonomy" id="7994"/>
    <lineage>
        <taxon>Eukaryota</taxon>
        <taxon>Metazoa</taxon>
        <taxon>Chordata</taxon>
        <taxon>Craniata</taxon>
        <taxon>Vertebrata</taxon>
        <taxon>Euteleostomi</taxon>
        <taxon>Actinopterygii</taxon>
        <taxon>Neopterygii</taxon>
        <taxon>Teleostei</taxon>
        <taxon>Ostariophysi</taxon>
        <taxon>Characiformes</taxon>
        <taxon>Characoidei</taxon>
        <taxon>Acestrorhamphidae</taxon>
        <taxon>Acestrorhamphinae</taxon>
        <taxon>Astyanax</taxon>
    </lineage>
</organism>
<evidence type="ECO:0000256" key="2">
    <source>
        <dbReference type="ARBA" id="ARBA00022475"/>
    </source>
</evidence>
<dbReference type="PANTHER" id="PTHR25466:SF14">
    <property type="entry name" value="BUTYROPHILIN SUBFAMILY 2 MEMBER A2-LIKE-RELATED"/>
    <property type="match status" value="1"/>
</dbReference>
<dbReference type="PANTHER" id="PTHR25466">
    <property type="entry name" value="T-LYMPHOCYTE ACTIVATION ANTIGEN"/>
    <property type="match status" value="1"/>
</dbReference>
<evidence type="ECO:0000256" key="1">
    <source>
        <dbReference type="ARBA" id="ARBA00004251"/>
    </source>
</evidence>
<feature type="non-terminal residue" evidence="15">
    <location>
        <position position="1"/>
    </location>
</feature>
<dbReference type="AlphaFoldDB" id="A0A8T2MD65"/>
<dbReference type="GO" id="GO:0042130">
    <property type="term" value="P:negative regulation of T cell proliferation"/>
    <property type="evidence" value="ECO:0007669"/>
    <property type="project" value="TreeGrafter"/>
</dbReference>
<evidence type="ECO:0000256" key="12">
    <source>
        <dbReference type="SAM" id="Phobius"/>
    </source>
</evidence>
<dbReference type="InterPro" id="IPR013106">
    <property type="entry name" value="Ig_V-set"/>
</dbReference>
<keyword evidence="7" id="KW-1015">Disulfide bond</keyword>
<feature type="compositionally biased region" description="Low complexity" evidence="11">
    <location>
        <begin position="229"/>
        <end position="242"/>
    </location>
</feature>
<evidence type="ECO:0000256" key="4">
    <source>
        <dbReference type="ARBA" id="ARBA00022729"/>
    </source>
</evidence>
<evidence type="ECO:0000256" key="3">
    <source>
        <dbReference type="ARBA" id="ARBA00022692"/>
    </source>
</evidence>
<dbReference type="GO" id="GO:0042102">
    <property type="term" value="P:positive regulation of T cell proliferation"/>
    <property type="evidence" value="ECO:0007669"/>
    <property type="project" value="TreeGrafter"/>
</dbReference>
<feature type="transmembrane region" description="Helical" evidence="12">
    <location>
        <begin position="261"/>
        <end position="280"/>
    </location>
</feature>
<dbReference type="GO" id="GO:0007166">
    <property type="term" value="P:cell surface receptor signaling pathway"/>
    <property type="evidence" value="ECO:0007669"/>
    <property type="project" value="TreeGrafter"/>
</dbReference>
<gene>
    <name evidence="15" type="ORF">AMEX_G1049</name>
</gene>
<reference evidence="15 16" key="1">
    <citation type="submission" date="2021-07" db="EMBL/GenBank/DDBJ databases">
        <authorList>
            <person name="Imarazene B."/>
            <person name="Zahm M."/>
            <person name="Klopp C."/>
            <person name="Cabau C."/>
            <person name="Beille S."/>
            <person name="Jouanno E."/>
            <person name="Castinel A."/>
            <person name="Lluch J."/>
            <person name="Gil L."/>
            <person name="Kuchtly C."/>
            <person name="Lopez Roques C."/>
            <person name="Donnadieu C."/>
            <person name="Parrinello H."/>
            <person name="Journot L."/>
            <person name="Du K."/>
            <person name="Schartl M."/>
            <person name="Retaux S."/>
            <person name="Guiguen Y."/>
        </authorList>
    </citation>
    <scope>NUCLEOTIDE SEQUENCE [LARGE SCALE GENOMIC DNA]</scope>
    <source>
        <strain evidence="15">Pach_M1</strain>
        <tissue evidence="15">Testis</tissue>
    </source>
</reference>
<dbReference type="SMART" id="SM00409">
    <property type="entry name" value="IG"/>
    <property type="match status" value="2"/>
</dbReference>
<sequence length="339" mass="38047">KMLNFYLLFIVLHVSEGESETLITAYTGKSVLLPCSCTDLQTTPDTFSWKKHNTISNTWENISSESDQYRNRVQLFNNLSPANLSLLISHLTEEDAGEYRCDDKYAEFTDIRLTVKGCDLENSGEILSITAHTGESVLLPCSCTDLNSSPDTFSWKKLNTISDRLEEISSESDQYRNRVQLFNNLSPANLSLLISHLTEENAGDYRCYVKKGEFTDIMLTVKAKITRQTSSTTPITASSPRPGATPNTLPPAEGSSPSQSFLIVLTVLLLPLGLGGLLYWRYRGQRQGQMESRDQKQQRREKDTQDQVAYSTIAHSNTTRQVTVTDTEENTEYATIRGN</sequence>
<dbReference type="SMART" id="SM00408">
    <property type="entry name" value="IGc2"/>
    <property type="match status" value="2"/>
</dbReference>
<dbReference type="InterPro" id="IPR007110">
    <property type="entry name" value="Ig-like_dom"/>
</dbReference>
<dbReference type="InterPro" id="IPR051713">
    <property type="entry name" value="T-cell_Activation_Regulation"/>
</dbReference>
<dbReference type="PROSITE" id="PS50835">
    <property type="entry name" value="IG_LIKE"/>
    <property type="match status" value="2"/>
</dbReference>
<evidence type="ECO:0000256" key="8">
    <source>
        <dbReference type="ARBA" id="ARBA00023170"/>
    </source>
</evidence>
<evidence type="ECO:0000256" key="6">
    <source>
        <dbReference type="ARBA" id="ARBA00023136"/>
    </source>
</evidence>
<dbReference type="SMART" id="SM00406">
    <property type="entry name" value="IGv"/>
    <property type="match status" value="2"/>
</dbReference>
<evidence type="ECO:0000313" key="15">
    <source>
        <dbReference type="EMBL" id="KAG9282393.1"/>
    </source>
</evidence>
<dbReference type="SUPFAM" id="SSF48726">
    <property type="entry name" value="Immunoglobulin"/>
    <property type="match status" value="2"/>
</dbReference>
<keyword evidence="4 13" id="KW-0732">Signal</keyword>
<dbReference type="GO" id="GO:0009897">
    <property type="term" value="C:external side of plasma membrane"/>
    <property type="evidence" value="ECO:0007669"/>
    <property type="project" value="TreeGrafter"/>
</dbReference>
<feature type="region of interest" description="Disordered" evidence="11">
    <location>
        <begin position="288"/>
        <end position="307"/>
    </location>
</feature>
<keyword evidence="5 12" id="KW-1133">Transmembrane helix</keyword>
<protein>
    <submittedName>
        <fullName evidence="15">Cell surface A33 antigen-like isoform X1</fullName>
    </submittedName>
</protein>
<keyword evidence="3 12" id="KW-0812">Transmembrane</keyword>
<comment type="caution">
    <text evidence="15">The sequence shown here is derived from an EMBL/GenBank/DDBJ whole genome shotgun (WGS) entry which is preliminary data.</text>
</comment>
<dbReference type="GO" id="GO:0071222">
    <property type="term" value="P:cellular response to lipopolysaccharide"/>
    <property type="evidence" value="ECO:0007669"/>
    <property type="project" value="TreeGrafter"/>
</dbReference>
<dbReference type="Proteomes" id="UP000752171">
    <property type="component" value="Unassembled WGS sequence"/>
</dbReference>
<feature type="domain" description="Ig-like" evidence="14">
    <location>
        <begin position="134"/>
        <end position="226"/>
    </location>
</feature>
<accession>A0A8T2MD65</accession>
<evidence type="ECO:0000256" key="5">
    <source>
        <dbReference type="ARBA" id="ARBA00022989"/>
    </source>
</evidence>
<feature type="compositionally biased region" description="Basic and acidic residues" evidence="11">
    <location>
        <begin position="291"/>
        <end position="305"/>
    </location>
</feature>
<dbReference type="InterPro" id="IPR003598">
    <property type="entry name" value="Ig_sub2"/>
</dbReference>
<keyword evidence="6 12" id="KW-0472">Membrane</keyword>
<feature type="signal peptide" evidence="13">
    <location>
        <begin position="1"/>
        <end position="17"/>
    </location>
</feature>
<evidence type="ECO:0000256" key="13">
    <source>
        <dbReference type="SAM" id="SignalP"/>
    </source>
</evidence>
<dbReference type="InterPro" id="IPR036179">
    <property type="entry name" value="Ig-like_dom_sf"/>
</dbReference>
<evidence type="ECO:0000256" key="10">
    <source>
        <dbReference type="ARBA" id="ARBA00023319"/>
    </source>
</evidence>
<feature type="domain" description="Ig-like" evidence="14">
    <location>
        <begin position="28"/>
        <end position="101"/>
    </location>
</feature>
<evidence type="ECO:0000313" key="16">
    <source>
        <dbReference type="Proteomes" id="UP000752171"/>
    </source>
</evidence>
<evidence type="ECO:0000256" key="11">
    <source>
        <dbReference type="SAM" id="MobiDB-lite"/>
    </source>
</evidence>
<evidence type="ECO:0000259" key="14">
    <source>
        <dbReference type="PROSITE" id="PS50835"/>
    </source>
</evidence>
<dbReference type="EMBL" id="JAICCE010000001">
    <property type="protein sequence ID" value="KAG9282393.1"/>
    <property type="molecule type" value="Genomic_DNA"/>
</dbReference>